<name>A0A9E6Y126_9ACTN</name>
<dbReference type="Pfam" id="PF00127">
    <property type="entry name" value="Copper-bind"/>
    <property type="match status" value="1"/>
</dbReference>
<dbReference type="Gene3D" id="1.10.760.10">
    <property type="entry name" value="Cytochrome c-like domain"/>
    <property type="match status" value="1"/>
</dbReference>
<dbReference type="EMBL" id="CP087164">
    <property type="protein sequence ID" value="UGS37657.1"/>
    <property type="molecule type" value="Genomic_DNA"/>
</dbReference>
<evidence type="ECO:0000256" key="6">
    <source>
        <dbReference type="SAM" id="SignalP"/>
    </source>
</evidence>
<reference evidence="8" key="1">
    <citation type="journal article" date="2022" name="Int. J. Syst. Evol. Microbiol.">
        <title>Pseudomonas aegrilactucae sp. nov. and Pseudomonas morbosilactucae sp. nov., pathogens causing bacterial rot of lettuce in Japan.</title>
        <authorList>
            <person name="Sawada H."/>
            <person name="Fujikawa T."/>
            <person name="Satou M."/>
        </authorList>
    </citation>
    <scope>NUCLEOTIDE SEQUENCE</scope>
    <source>
        <strain evidence="8">0166_1</strain>
    </source>
</reference>
<evidence type="ECO:0000256" key="2">
    <source>
        <dbReference type="ARBA" id="ARBA00022723"/>
    </source>
</evidence>
<evidence type="ECO:0000313" key="9">
    <source>
        <dbReference type="Proteomes" id="UP001162834"/>
    </source>
</evidence>
<evidence type="ECO:0000256" key="3">
    <source>
        <dbReference type="ARBA" id="ARBA00023004"/>
    </source>
</evidence>
<dbReference type="InterPro" id="IPR050845">
    <property type="entry name" value="Cu-binding_ET"/>
</dbReference>
<evidence type="ECO:0000256" key="4">
    <source>
        <dbReference type="ARBA" id="ARBA00023008"/>
    </source>
</evidence>
<feature type="chain" id="PRO_5038343621" description="Cytochrome c domain-containing protein" evidence="6">
    <location>
        <begin position="32"/>
        <end position="245"/>
    </location>
</feature>
<dbReference type="PROSITE" id="PS51257">
    <property type="entry name" value="PROKAR_LIPOPROTEIN"/>
    <property type="match status" value="1"/>
</dbReference>
<dbReference type="Pfam" id="PF00034">
    <property type="entry name" value="Cytochrom_C"/>
    <property type="match status" value="1"/>
</dbReference>
<feature type="signal peptide" evidence="6">
    <location>
        <begin position="1"/>
        <end position="31"/>
    </location>
</feature>
<keyword evidence="9" id="KW-1185">Reference proteome</keyword>
<dbReference type="GO" id="GO:0005507">
    <property type="term" value="F:copper ion binding"/>
    <property type="evidence" value="ECO:0007669"/>
    <property type="project" value="InterPro"/>
</dbReference>
<keyword evidence="1 5" id="KW-0349">Heme</keyword>
<proteinExistence type="predicted"/>
<dbReference type="PANTHER" id="PTHR38439">
    <property type="entry name" value="AURACYANIN-B"/>
    <property type="match status" value="1"/>
</dbReference>
<feature type="domain" description="Cytochrome c" evidence="7">
    <location>
        <begin position="37"/>
        <end position="124"/>
    </location>
</feature>
<dbReference type="SUPFAM" id="SSF49503">
    <property type="entry name" value="Cupredoxins"/>
    <property type="match status" value="1"/>
</dbReference>
<dbReference type="GO" id="GO:0009055">
    <property type="term" value="F:electron transfer activity"/>
    <property type="evidence" value="ECO:0007669"/>
    <property type="project" value="InterPro"/>
</dbReference>
<organism evidence="8 9">
    <name type="scientific">Capillimicrobium parvum</name>
    <dbReference type="NCBI Taxonomy" id="2884022"/>
    <lineage>
        <taxon>Bacteria</taxon>
        <taxon>Bacillati</taxon>
        <taxon>Actinomycetota</taxon>
        <taxon>Thermoleophilia</taxon>
        <taxon>Solirubrobacterales</taxon>
        <taxon>Capillimicrobiaceae</taxon>
        <taxon>Capillimicrobium</taxon>
    </lineage>
</organism>
<dbReference type="RefSeq" id="WP_259311704.1">
    <property type="nucleotide sequence ID" value="NZ_CP087164.1"/>
</dbReference>
<evidence type="ECO:0000259" key="7">
    <source>
        <dbReference type="PROSITE" id="PS51007"/>
    </source>
</evidence>
<keyword evidence="3 5" id="KW-0408">Iron</keyword>
<evidence type="ECO:0000313" key="8">
    <source>
        <dbReference type="EMBL" id="UGS37657.1"/>
    </source>
</evidence>
<dbReference type="InterPro" id="IPR033138">
    <property type="entry name" value="Cu_oxidase_CS"/>
</dbReference>
<dbReference type="Proteomes" id="UP001162834">
    <property type="component" value="Chromosome"/>
</dbReference>
<dbReference type="GO" id="GO:0020037">
    <property type="term" value="F:heme binding"/>
    <property type="evidence" value="ECO:0007669"/>
    <property type="project" value="InterPro"/>
</dbReference>
<dbReference type="InterPro" id="IPR000923">
    <property type="entry name" value="BlueCu_1"/>
</dbReference>
<keyword evidence="2 5" id="KW-0479">Metal-binding</keyword>
<dbReference type="SUPFAM" id="SSF46626">
    <property type="entry name" value="Cytochrome c"/>
    <property type="match status" value="1"/>
</dbReference>
<dbReference type="AlphaFoldDB" id="A0A9E6Y126"/>
<sequence length="245" mass="25111">MERVLPRGRVLAIVAGAAATAVLLGACGSQAPSSSDDNLVAGKQMFVERCGSCHTLSRAGTKGTVGPNLDAAFRQSLSDGFERSVVRGVVAEQIKIPLRGGKMPADLVTGDHVTDVAAYVAESVDRKGQDTGLLATAVKAPGQGKPAVAKNGVLQINADPSGQLAYVTNKASAPPGRLTVKMGNESTVEHDIAIDNGGVNAKGEIVGKGGTSQFTVDNIPPGTYQYFCTVQGHRAAGMQGTLTVK</sequence>
<evidence type="ECO:0000256" key="1">
    <source>
        <dbReference type="ARBA" id="ARBA00022617"/>
    </source>
</evidence>
<gene>
    <name evidence="8" type="ORF">DSM104329_04077</name>
</gene>
<dbReference type="PROSITE" id="PS00079">
    <property type="entry name" value="MULTICOPPER_OXIDASE1"/>
    <property type="match status" value="1"/>
</dbReference>
<accession>A0A9E6Y126</accession>
<evidence type="ECO:0000256" key="5">
    <source>
        <dbReference type="PROSITE-ProRule" id="PRU00433"/>
    </source>
</evidence>
<dbReference type="PROSITE" id="PS51007">
    <property type="entry name" value="CYTC"/>
    <property type="match status" value="1"/>
</dbReference>
<keyword evidence="6" id="KW-0732">Signal</keyword>
<dbReference type="InterPro" id="IPR008972">
    <property type="entry name" value="Cupredoxin"/>
</dbReference>
<dbReference type="PANTHER" id="PTHR38439:SF3">
    <property type="entry name" value="COPPER-RESISTANT CUPROPROTEIN COPI"/>
    <property type="match status" value="1"/>
</dbReference>
<protein>
    <recommendedName>
        <fullName evidence="7">Cytochrome c domain-containing protein</fullName>
    </recommendedName>
</protein>
<dbReference type="InterPro" id="IPR009056">
    <property type="entry name" value="Cyt_c-like_dom"/>
</dbReference>
<keyword evidence="4" id="KW-0186">Copper</keyword>
<dbReference type="KEGG" id="sbae:DSM104329_04077"/>
<dbReference type="Gene3D" id="2.60.40.420">
    <property type="entry name" value="Cupredoxins - blue copper proteins"/>
    <property type="match status" value="1"/>
</dbReference>
<dbReference type="InterPro" id="IPR036909">
    <property type="entry name" value="Cyt_c-like_dom_sf"/>
</dbReference>